<dbReference type="AlphaFoldDB" id="A0A9D1HJN7"/>
<dbReference type="GO" id="GO:0003824">
    <property type="term" value="F:catalytic activity"/>
    <property type="evidence" value="ECO:0007669"/>
    <property type="project" value="InterPro"/>
</dbReference>
<dbReference type="Pfam" id="PF01035">
    <property type="entry name" value="DNA_binding_1"/>
    <property type="match status" value="1"/>
</dbReference>
<dbReference type="InterPro" id="IPR036388">
    <property type="entry name" value="WH-like_DNA-bd_sf"/>
</dbReference>
<evidence type="ECO:0000313" key="4">
    <source>
        <dbReference type="Proteomes" id="UP000824124"/>
    </source>
</evidence>
<dbReference type="PANTHER" id="PTHR10815">
    <property type="entry name" value="METHYLATED-DNA--PROTEIN-CYSTEINE METHYLTRANSFERASE"/>
    <property type="match status" value="1"/>
</dbReference>
<gene>
    <name evidence="3" type="ORF">IAB00_03260</name>
</gene>
<comment type="caution">
    <text evidence="3">The sequence shown here is derived from an EMBL/GenBank/DDBJ whole genome shotgun (WGS) entry which is preliminary data.</text>
</comment>
<protein>
    <submittedName>
        <fullName evidence="3">Methylated-DNA--[protein]-cysteine S-methyltransferase</fullName>
    </submittedName>
</protein>
<feature type="domain" description="Methylated-DNA-[protein]-cysteine S-methyltransferase DNA binding" evidence="2">
    <location>
        <begin position="2"/>
        <end position="75"/>
    </location>
</feature>
<dbReference type="Gene3D" id="1.10.10.10">
    <property type="entry name" value="Winged helix-like DNA-binding domain superfamily/Winged helix DNA-binding domain"/>
    <property type="match status" value="1"/>
</dbReference>
<dbReference type="InterPro" id="IPR014048">
    <property type="entry name" value="MethylDNA_cys_MeTrfase_DNA-bd"/>
</dbReference>
<evidence type="ECO:0000256" key="1">
    <source>
        <dbReference type="ARBA" id="ARBA00022763"/>
    </source>
</evidence>
<dbReference type="InterPro" id="IPR036217">
    <property type="entry name" value="MethylDNA_cys_MeTrfase_DNAb"/>
</dbReference>
<sequence>MEIYYGKTTTYDEIAKQLAEERDLKRISAKAIGGAAGRNEISVTVPCHRVAGTNDSLTGYAGDISIKAAFLKSESFNMDNLFIPAKKTAL</sequence>
<dbReference type="NCBIfam" id="TIGR00589">
    <property type="entry name" value="ogt"/>
    <property type="match status" value="1"/>
</dbReference>
<dbReference type="EMBL" id="DVMH01000019">
    <property type="protein sequence ID" value="HIU10252.1"/>
    <property type="molecule type" value="Genomic_DNA"/>
</dbReference>
<evidence type="ECO:0000259" key="2">
    <source>
        <dbReference type="Pfam" id="PF01035"/>
    </source>
</evidence>
<reference evidence="3" key="2">
    <citation type="journal article" date="2021" name="PeerJ">
        <title>Extensive microbial diversity within the chicken gut microbiome revealed by metagenomics and culture.</title>
        <authorList>
            <person name="Gilroy R."/>
            <person name="Ravi A."/>
            <person name="Getino M."/>
            <person name="Pursley I."/>
            <person name="Horton D.L."/>
            <person name="Alikhan N.F."/>
            <person name="Baker D."/>
            <person name="Gharbi K."/>
            <person name="Hall N."/>
            <person name="Watson M."/>
            <person name="Adriaenssens E.M."/>
            <person name="Foster-Nyarko E."/>
            <person name="Jarju S."/>
            <person name="Secka A."/>
            <person name="Antonio M."/>
            <person name="Oren A."/>
            <person name="Chaudhuri R.R."/>
            <person name="La Ragione R."/>
            <person name="Hildebrand F."/>
            <person name="Pallen M.J."/>
        </authorList>
    </citation>
    <scope>NUCLEOTIDE SEQUENCE</scope>
    <source>
        <strain evidence="3">2830</strain>
    </source>
</reference>
<dbReference type="PANTHER" id="PTHR10815:SF5">
    <property type="entry name" value="METHYLATED-DNA--PROTEIN-CYSTEINE METHYLTRANSFERASE"/>
    <property type="match status" value="1"/>
</dbReference>
<dbReference type="Proteomes" id="UP000824124">
    <property type="component" value="Unassembled WGS sequence"/>
</dbReference>
<proteinExistence type="predicted"/>
<dbReference type="CDD" id="cd06445">
    <property type="entry name" value="ATase"/>
    <property type="match status" value="1"/>
</dbReference>
<dbReference type="GO" id="GO:0006281">
    <property type="term" value="P:DNA repair"/>
    <property type="evidence" value="ECO:0007669"/>
    <property type="project" value="InterPro"/>
</dbReference>
<dbReference type="SUPFAM" id="SSF46767">
    <property type="entry name" value="Methylated DNA-protein cysteine methyltransferase, C-terminal domain"/>
    <property type="match status" value="1"/>
</dbReference>
<keyword evidence="1" id="KW-0227">DNA damage</keyword>
<evidence type="ECO:0000313" key="3">
    <source>
        <dbReference type="EMBL" id="HIU10252.1"/>
    </source>
</evidence>
<organism evidence="3 4">
    <name type="scientific">Candidatus Avidehalobacter gallistercoris</name>
    <dbReference type="NCBI Taxonomy" id="2840694"/>
    <lineage>
        <taxon>Bacteria</taxon>
        <taxon>Bacillati</taxon>
        <taxon>Bacillota</taxon>
        <taxon>Clostridia</taxon>
        <taxon>Eubacteriales</taxon>
        <taxon>Peptococcaceae</taxon>
        <taxon>Peptococcaceae incertae sedis</taxon>
        <taxon>Candidatus Avidehalobacter</taxon>
    </lineage>
</organism>
<accession>A0A9D1HJN7</accession>
<reference evidence="3" key="1">
    <citation type="submission" date="2020-10" db="EMBL/GenBank/DDBJ databases">
        <authorList>
            <person name="Gilroy R."/>
        </authorList>
    </citation>
    <scope>NUCLEOTIDE SEQUENCE</scope>
    <source>
        <strain evidence="3">2830</strain>
    </source>
</reference>
<name>A0A9D1HJN7_9FIRM</name>